<dbReference type="GO" id="GO:0004623">
    <property type="term" value="F:phospholipase A2 activity"/>
    <property type="evidence" value="ECO:0007669"/>
    <property type="project" value="TreeGrafter"/>
</dbReference>
<evidence type="ECO:0000259" key="5">
    <source>
        <dbReference type="PROSITE" id="PS51934"/>
    </source>
</evidence>
<comment type="caution">
    <text evidence="6">The sequence shown here is derived from an EMBL/GenBank/DDBJ whole genome shotgun (WGS) entry which is preliminary data.</text>
</comment>
<dbReference type="PANTHER" id="PTHR13943">
    <property type="entry name" value="HRAS-LIKE SUPPRESSOR - RELATED"/>
    <property type="match status" value="1"/>
</dbReference>
<feature type="non-terminal residue" evidence="6">
    <location>
        <position position="94"/>
    </location>
</feature>
<keyword evidence="2" id="KW-0808">Transferase</keyword>
<dbReference type="Proteomes" id="UP001497497">
    <property type="component" value="Unassembled WGS sequence"/>
</dbReference>
<organism evidence="6 7">
    <name type="scientific">Lymnaea stagnalis</name>
    <name type="common">Great pond snail</name>
    <name type="synonym">Helix stagnalis</name>
    <dbReference type="NCBI Taxonomy" id="6523"/>
    <lineage>
        <taxon>Eukaryota</taxon>
        <taxon>Metazoa</taxon>
        <taxon>Spiralia</taxon>
        <taxon>Lophotrochozoa</taxon>
        <taxon>Mollusca</taxon>
        <taxon>Gastropoda</taxon>
        <taxon>Heterobranchia</taxon>
        <taxon>Euthyneura</taxon>
        <taxon>Panpulmonata</taxon>
        <taxon>Hygrophila</taxon>
        <taxon>Lymnaeoidea</taxon>
        <taxon>Lymnaeidae</taxon>
        <taxon>Lymnaea</taxon>
    </lineage>
</organism>
<dbReference type="InterPro" id="IPR007053">
    <property type="entry name" value="LRAT_dom"/>
</dbReference>
<dbReference type="Pfam" id="PF04970">
    <property type="entry name" value="LRAT"/>
    <property type="match status" value="1"/>
</dbReference>
<keyword evidence="3" id="KW-0378">Hydrolase</keyword>
<comment type="similarity">
    <text evidence="1">Belongs to the H-rev107 family.</text>
</comment>
<keyword evidence="7" id="KW-1185">Reference proteome</keyword>
<gene>
    <name evidence="6" type="ORF">GSLYS_00009759001</name>
</gene>
<sequence length="94" mass="10191">IFDVAEDDEIELGNDLDTVKMPLPPDVIVARAESLVDDTIEYHALYKNCEHFARWCRYGEEISVQSRKIVAGLTLGPMLGGFLIGGPVGATVAG</sequence>
<dbReference type="GO" id="GO:0008970">
    <property type="term" value="F:phospholipase A1 activity"/>
    <property type="evidence" value="ECO:0007669"/>
    <property type="project" value="TreeGrafter"/>
</dbReference>
<evidence type="ECO:0000256" key="2">
    <source>
        <dbReference type="ARBA" id="ARBA00022679"/>
    </source>
</evidence>
<name>A0AAV2HSF9_LYMST</name>
<dbReference type="EMBL" id="CAXITT010000211">
    <property type="protein sequence ID" value="CAL1535799.1"/>
    <property type="molecule type" value="Genomic_DNA"/>
</dbReference>
<dbReference type="AlphaFoldDB" id="A0AAV2HSF9"/>
<dbReference type="PANTHER" id="PTHR13943:SF77">
    <property type="entry name" value="LRAT DOMAIN-CONTAINING PROTEIN"/>
    <property type="match status" value="1"/>
</dbReference>
<dbReference type="GO" id="GO:0005737">
    <property type="term" value="C:cytoplasm"/>
    <property type="evidence" value="ECO:0007669"/>
    <property type="project" value="TreeGrafter"/>
</dbReference>
<dbReference type="InterPro" id="IPR051496">
    <property type="entry name" value="H-rev107_PLA/AT"/>
</dbReference>
<evidence type="ECO:0000256" key="4">
    <source>
        <dbReference type="ARBA" id="ARBA00023098"/>
    </source>
</evidence>
<feature type="domain" description="LRAT" evidence="5">
    <location>
        <begin position="1"/>
        <end position="65"/>
    </location>
</feature>
<reference evidence="6 7" key="1">
    <citation type="submission" date="2024-04" db="EMBL/GenBank/DDBJ databases">
        <authorList>
            <consortium name="Genoscope - CEA"/>
            <person name="William W."/>
        </authorList>
    </citation>
    <scope>NUCLEOTIDE SEQUENCE [LARGE SCALE GENOMIC DNA]</scope>
</reference>
<accession>A0AAV2HSF9</accession>
<dbReference type="GO" id="GO:0070292">
    <property type="term" value="P:N-acylphosphatidylethanolamine metabolic process"/>
    <property type="evidence" value="ECO:0007669"/>
    <property type="project" value="TreeGrafter"/>
</dbReference>
<protein>
    <recommendedName>
        <fullName evidence="5">LRAT domain-containing protein</fullName>
    </recommendedName>
</protein>
<dbReference type="Gene3D" id="3.90.1720.10">
    <property type="entry name" value="endopeptidase domain like (from Nostoc punctiforme)"/>
    <property type="match status" value="1"/>
</dbReference>
<evidence type="ECO:0000256" key="3">
    <source>
        <dbReference type="ARBA" id="ARBA00022801"/>
    </source>
</evidence>
<evidence type="ECO:0000313" key="6">
    <source>
        <dbReference type="EMBL" id="CAL1535799.1"/>
    </source>
</evidence>
<evidence type="ECO:0000256" key="1">
    <source>
        <dbReference type="ARBA" id="ARBA00007824"/>
    </source>
</evidence>
<proteinExistence type="inferred from homology"/>
<dbReference type="PROSITE" id="PS51934">
    <property type="entry name" value="LRAT"/>
    <property type="match status" value="1"/>
</dbReference>
<keyword evidence="4" id="KW-0443">Lipid metabolism</keyword>
<dbReference type="GO" id="GO:0016410">
    <property type="term" value="F:N-acyltransferase activity"/>
    <property type="evidence" value="ECO:0007669"/>
    <property type="project" value="TreeGrafter"/>
</dbReference>
<evidence type="ECO:0000313" key="7">
    <source>
        <dbReference type="Proteomes" id="UP001497497"/>
    </source>
</evidence>
<feature type="non-terminal residue" evidence="6">
    <location>
        <position position="1"/>
    </location>
</feature>